<feature type="non-terminal residue" evidence="1">
    <location>
        <position position="1"/>
    </location>
</feature>
<dbReference type="Proteomes" id="UP000078492">
    <property type="component" value="Unassembled WGS sequence"/>
</dbReference>
<protein>
    <submittedName>
        <fullName evidence="1">Uncharacterized protein</fullName>
    </submittedName>
</protein>
<sequence>LLQLGGNFSLPTCCSNKLIFELIKNVEFNIKKLQTSVHNSVRNNSIAIINSLISLKPKKNFIIKKLQKATRLTKQFLKDNSNIIFTKADKGNLTVALDKNI</sequence>
<proteinExistence type="predicted"/>
<organism evidence="1 2">
    <name type="scientific">Trachymyrmex cornetzi</name>
    <dbReference type="NCBI Taxonomy" id="471704"/>
    <lineage>
        <taxon>Eukaryota</taxon>
        <taxon>Metazoa</taxon>
        <taxon>Ecdysozoa</taxon>
        <taxon>Arthropoda</taxon>
        <taxon>Hexapoda</taxon>
        <taxon>Insecta</taxon>
        <taxon>Pterygota</taxon>
        <taxon>Neoptera</taxon>
        <taxon>Endopterygota</taxon>
        <taxon>Hymenoptera</taxon>
        <taxon>Apocrita</taxon>
        <taxon>Aculeata</taxon>
        <taxon>Formicoidea</taxon>
        <taxon>Formicidae</taxon>
        <taxon>Myrmicinae</taxon>
        <taxon>Trachymyrmex</taxon>
    </lineage>
</organism>
<accession>A0A151K382</accession>
<comment type="caution">
    <text evidence="1">The sequence shown here is derived from an EMBL/GenBank/DDBJ whole genome shotgun (WGS) entry which is preliminary data.</text>
</comment>
<keyword evidence="2" id="KW-1185">Reference proteome</keyword>
<dbReference type="EMBL" id="LKEY01033178">
    <property type="protein sequence ID" value="KYN50575.1"/>
    <property type="molecule type" value="Genomic_DNA"/>
</dbReference>
<gene>
    <name evidence="1" type="ORF">ALC57_07770</name>
</gene>
<dbReference type="AlphaFoldDB" id="A0A151K382"/>
<evidence type="ECO:0000313" key="2">
    <source>
        <dbReference type="Proteomes" id="UP000078492"/>
    </source>
</evidence>
<evidence type="ECO:0000313" key="1">
    <source>
        <dbReference type="EMBL" id="KYN50575.1"/>
    </source>
</evidence>
<reference evidence="1 2" key="1">
    <citation type="submission" date="2015-09" db="EMBL/GenBank/DDBJ databases">
        <title>Trachymyrmex cornetzi WGS genome.</title>
        <authorList>
            <person name="Nygaard S."/>
            <person name="Hu H."/>
            <person name="Boomsma J."/>
            <person name="Zhang G."/>
        </authorList>
    </citation>
    <scope>NUCLEOTIDE SEQUENCE [LARGE SCALE GENOMIC DNA]</scope>
    <source>
        <strain evidence="1">Tcor2-1</strain>
        <tissue evidence="1">Whole body</tissue>
    </source>
</reference>
<name>A0A151K382_9HYME</name>